<evidence type="ECO:0000256" key="2">
    <source>
        <dbReference type="ARBA" id="ARBA00022448"/>
    </source>
</evidence>
<feature type="compositionally biased region" description="Basic residues" evidence="8">
    <location>
        <begin position="22"/>
        <end position="35"/>
    </location>
</feature>
<evidence type="ECO:0000256" key="7">
    <source>
        <dbReference type="RuleBase" id="RU363032"/>
    </source>
</evidence>
<dbReference type="GO" id="GO:0031460">
    <property type="term" value="P:glycine betaine transport"/>
    <property type="evidence" value="ECO:0007669"/>
    <property type="project" value="TreeGrafter"/>
</dbReference>
<dbReference type="Gene3D" id="1.10.3720.10">
    <property type="entry name" value="MetI-like"/>
    <property type="match status" value="2"/>
</dbReference>
<feature type="transmembrane region" description="Helical" evidence="7">
    <location>
        <begin position="402"/>
        <end position="421"/>
    </location>
</feature>
<dbReference type="CDD" id="cd06261">
    <property type="entry name" value="TM_PBP2"/>
    <property type="match status" value="2"/>
</dbReference>
<evidence type="ECO:0000313" key="10">
    <source>
        <dbReference type="EMBL" id="QMT01990.1"/>
    </source>
</evidence>
<keyword evidence="3" id="KW-1003">Cell membrane</keyword>
<dbReference type="KEGG" id="gji:H1R19_02015"/>
<sequence>MLGHHVCVQLGRHQSPKDGVGRVRRGAPRRSRVPRQLHPLDRGARRDDGERRRRRDECRRGRGRVDAGVPRRLAGLDSASSGGLTVSRAARRPQALVILLSGLVALLLTTLFTNIGTFPDRFRLPLGDVVESAADWFVAGGGWLYEPVGDAFTTVFTETVLWLQVFPAPLVAATIVLIAYLAAGKWIAALAVALIAWVLAFDLWVALLETLVLMGLSALVATVIGVAVGVASARGTKTRAVVSVVLDGMQAIPVLVYLLPVLLVFGPGNTSALLVTVIYAVPPAARLTDLGIRSIGANTIESAQSLGMTSWQLLFKVQLPLARPSILAGANQTIMAAMAMAVIAAMIGASGLGQPVWRSLNQLQFGTALEGGIALILLAILLDRSSASVGNAQQGELRKRSIHAACALVVVCVPVLAMPSLQAADFSPAPDFMRMSLRGTVDSAVGWLNVNLGGAFDILVDTIQSFGLDPIVSTLTWLPWPVVVVLLGLIGCVLLGVKGGILIAAGAVFIGLLGMWHAAIATISILGVSVVCAVAIGVPIGIAMSASDRVAATLRPVLDTMQTLPIYLVVIPAVIVVGSGSVAGVLATILYCMPPVIRLTNVAIREVDPGVSEAAESLGVSRWQMLSKVDLPLGSPTILVGVNQTIMLAMAMAVVSAFVGTPGLGSEILVSVARVDLATGIEAGLSMLVLALVADRMLRASISRSRIEKSLESIS</sequence>
<evidence type="ECO:0000256" key="4">
    <source>
        <dbReference type="ARBA" id="ARBA00022692"/>
    </source>
</evidence>
<protein>
    <submittedName>
        <fullName evidence="10">ABC transporter permease subunit</fullName>
    </submittedName>
</protein>
<accession>A0A7D7RBC5</accession>
<gene>
    <name evidence="10" type="ORF">H1R19_02015</name>
</gene>
<keyword evidence="2 7" id="KW-0813">Transport</keyword>
<keyword evidence="5 7" id="KW-1133">Transmembrane helix</keyword>
<feature type="domain" description="ABC transmembrane type-1" evidence="9">
    <location>
        <begin position="207"/>
        <end position="386"/>
    </location>
</feature>
<dbReference type="PANTHER" id="PTHR47737:SF1">
    <property type="entry name" value="GLYCINE BETAINE_PROLINE BETAINE TRANSPORT SYSTEM PERMEASE PROTEIN PROW"/>
    <property type="match status" value="1"/>
</dbReference>
<dbReference type="Pfam" id="PF00528">
    <property type="entry name" value="BPD_transp_1"/>
    <property type="match status" value="2"/>
</dbReference>
<feature type="domain" description="ABC transmembrane type-1" evidence="9">
    <location>
        <begin position="519"/>
        <end position="698"/>
    </location>
</feature>
<dbReference type="Proteomes" id="UP000515663">
    <property type="component" value="Chromosome"/>
</dbReference>
<keyword evidence="4 7" id="KW-0812">Transmembrane</keyword>
<proteinExistence type="inferred from homology"/>
<dbReference type="FunFam" id="1.10.3720.10:FF:000001">
    <property type="entry name" value="Glycine betaine ABC transporter, permease"/>
    <property type="match status" value="1"/>
</dbReference>
<feature type="compositionally biased region" description="Basic and acidic residues" evidence="8">
    <location>
        <begin position="38"/>
        <end position="62"/>
    </location>
</feature>
<keyword evidence="11" id="KW-1185">Reference proteome</keyword>
<feature type="transmembrane region" description="Helical" evidence="7">
    <location>
        <begin position="187"/>
        <end position="207"/>
    </location>
</feature>
<dbReference type="PROSITE" id="PS50928">
    <property type="entry name" value="ABC_TM1"/>
    <property type="match status" value="2"/>
</dbReference>
<dbReference type="GO" id="GO:0015871">
    <property type="term" value="P:choline transport"/>
    <property type="evidence" value="ECO:0007669"/>
    <property type="project" value="TreeGrafter"/>
</dbReference>
<evidence type="ECO:0000259" key="9">
    <source>
        <dbReference type="PROSITE" id="PS50928"/>
    </source>
</evidence>
<feature type="transmembrane region" description="Helical" evidence="7">
    <location>
        <begin position="525"/>
        <end position="546"/>
    </location>
</feature>
<comment type="subcellular location">
    <subcellularLocation>
        <location evidence="7">Cell membrane</location>
        <topology evidence="7">Multi-pass membrane protein</topology>
    </subcellularLocation>
    <subcellularLocation>
        <location evidence="1">Membrane</location>
        <topology evidence="1">Multi-pass membrane protein</topology>
    </subcellularLocation>
</comment>
<organism evidence="10 11">
    <name type="scientific">Gordonia jinghuaiqii</name>
    <dbReference type="NCBI Taxonomy" id="2758710"/>
    <lineage>
        <taxon>Bacteria</taxon>
        <taxon>Bacillati</taxon>
        <taxon>Actinomycetota</taxon>
        <taxon>Actinomycetes</taxon>
        <taxon>Mycobacteriales</taxon>
        <taxon>Gordoniaceae</taxon>
        <taxon>Gordonia</taxon>
    </lineage>
</organism>
<dbReference type="InterPro" id="IPR035906">
    <property type="entry name" value="MetI-like_sf"/>
</dbReference>
<feature type="transmembrane region" description="Helical" evidence="7">
    <location>
        <begin position="334"/>
        <end position="353"/>
    </location>
</feature>
<feature type="transmembrane region" description="Helical" evidence="7">
    <location>
        <begin position="213"/>
        <end position="233"/>
    </location>
</feature>
<evidence type="ECO:0000256" key="5">
    <source>
        <dbReference type="ARBA" id="ARBA00022989"/>
    </source>
</evidence>
<evidence type="ECO:0000313" key="11">
    <source>
        <dbReference type="Proteomes" id="UP000515663"/>
    </source>
</evidence>
<dbReference type="EMBL" id="CP059491">
    <property type="protein sequence ID" value="QMT01990.1"/>
    <property type="molecule type" value="Genomic_DNA"/>
</dbReference>
<evidence type="ECO:0000256" key="8">
    <source>
        <dbReference type="SAM" id="MobiDB-lite"/>
    </source>
</evidence>
<keyword evidence="6 7" id="KW-0472">Membrane</keyword>
<comment type="similarity">
    <text evidence="7">Belongs to the binding-protein-dependent transport system permease family.</text>
</comment>
<feature type="region of interest" description="Disordered" evidence="8">
    <location>
        <begin position="1"/>
        <end position="62"/>
    </location>
</feature>
<feature type="transmembrane region" description="Helical" evidence="7">
    <location>
        <begin position="566"/>
        <end position="591"/>
    </location>
</feature>
<dbReference type="GO" id="GO:0005275">
    <property type="term" value="F:amine transmembrane transporter activity"/>
    <property type="evidence" value="ECO:0007669"/>
    <property type="project" value="TreeGrafter"/>
</dbReference>
<feature type="transmembrane region" description="Helical" evidence="7">
    <location>
        <begin position="161"/>
        <end position="180"/>
    </location>
</feature>
<name>A0A7D7RBC5_9ACTN</name>
<feature type="transmembrane region" description="Helical" evidence="7">
    <location>
        <begin position="646"/>
        <end position="665"/>
    </location>
</feature>
<dbReference type="GO" id="GO:0043190">
    <property type="term" value="C:ATP-binding cassette (ABC) transporter complex"/>
    <property type="evidence" value="ECO:0007669"/>
    <property type="project" value="TreeGrafter"/>
</dbReference>
<evidence type="ECO:0000256" key="6">
    <source>
        <dbReference type="ARBA" id="ARBA00023136"/>
    </source>
</evidence>
<feature type="transmembrane region" description="Helical" evidence="7">
    <location>
        <begin position="95"/>
        <end position="115"/>
    </location>
</feature>
<dbReference type="GO" id="GO:0015226">
    <property type="term" value="F:carnitine transmembrane transporter activity"/>
    <property type="evidence" value="ECO:0007669"/>
    <property type="project" value="TreeGrafter"/>
</dbReference>
<evidence type="ECO:0000256" key="1">
    <source>
        <dbReference type="ARBA" id="ARBA00004141"/>
    </source>
</evidence>
<feature type="transmembrane region" description="Helical" evidence="7">
    <location>
        <begin position="254"/>
        <end position="281"/>
    </location>
</feature>
<dbReference type="AlphaFoldDB" id="A0A7D7RBC5"/>
<dbReference type="InterPro" id="IPR000515">
    <property type="entry name" value="MetI-like"/>
</dbReference>
<evidence type="ECO:0000256" key="3">
    <source>
        <dbReference type="ARBA" id="ARBA00022475"/>
    </source>
</evidence>
<feature type="transmembrane region" description="Helical" evidence="7">
    <location>
        <begin position="365"/>
        <end position="382"/>
    </location>
</feature>
<dbReference type="PANTHER" id="PTHR47737">
    <property type="entry name" value="GLYCINE BETAINE/PROLINE BETAINE TRANSPORT SYSTEM PERMEASE PROTEIN PROW"/>
    <property type="match status" value="1"/>
</dbReference>
<reference evidence="11" key="1">
    <citation type="submission" date="2020-07" db="EMBL/GenBank/DDBJ databases">
        <title>novel species isolated from the respiratory tract of Marmot.</title>
        <authorList>
            <person name="Zhang G."/>
        </authorList>
    </citation>
    <scope>NUCLEOTIDE SEQUENCE [LARGE SCALE GENOMIC DNA]</scope>
    <source>
        <strain evidence="11">686</strain>
    </source>
</reference>
<feature type="transmembrane region" description="Helical" evidence="7">
    <location>
        <begin position="480"/>
        <end position="513"/>
    </location>
</feature>
<dbReference type="SUPFAM" id="SSF161098">
    <property type="entry name" value="MetI-like"/>
    <property type="match status" value="2"/>
</dbReference>